<dbReference type="InterPro" id="IPR005543">
    <property type="entry name" value="PASTA_dom"/>
</dbReference>
<feature type="compositionally biased region" description="Low complexity" evidence="1">
    <location>
        <begin position="390"/>
        <end position="417"/>
    </location>
</feature>
<feature type="compositionally biased region" description="Polar residues" evidence="1">
    <location>
        <begin position="222"/>
        <end position="231"/>
    </location>
</feature>
<keyword evidence="2" id="KW-0812">Transmembrane</keyword>
<dbReference type="AlphaFoldDB" id="A0A2N5JCD3"/>
<gene>
    <name evidence="4" type="ORF">Uis1B_0380</name>
</gene>
<feature type="compositionally biased region" description="Polar residues" evidence="1">
    <location>
        <begin position="139"/>
        <end position="158"/>
    </location>
</feature>
<feature type="transmembrane region" description="Helical" evidence="2">
    <location>
        <begin position="292"/>
        <end position="312"/>
    </location>
</feature>
<evidence type="ECO:0000313" key="5">
    <source>
        <dbReference type="Proteomes" id="UP000235050"/>
    </source>
</evidence>
<feature type="region of interest" description="Disordered" evidence="1">
    <location>
        <begin position="388"/>
        <end position="467"/>
    </location>
</feature>
<keyword evidence="2" id="KW-1133">Transmembrane helix</keyword>
<protein>
    <submittedName>
        <fullName evidence="4">Serine/threonine protein kinase</fullName>
    </submittedName>
</protein>
<feature type="region of interest" description="Disordered" evidence="1">
    <location>
        <begin position="84"/>
        <end position="158"/>
    </location>
</feature>
<keyword evidence="4" id="KW-0808">Transferase</keyword>
<evidence type="ECO:0000313" key="4">
    <source>
        <dbReference type="EMBL" id="PLS31841.1"/>
    </source>
</evidence>
<dbReference type="EMBL" id="NMWU01000005">
    <property type="protein sequence ID" value="PLS31841.1"/>
    <property type="molecule type" value="Genomic_DNA"/>
</dbReference>
<dbReference type="Pfam" id="PF13248">
    <property type="entry name" value="Zn_ribbon_3"/>
    <property type="match status" value="1"/>
</dbReference>
<reference evidence="4 5" key="1">
    <citation type="submission" date="2017-07" db="EMBL/GenBank/DDBJ databases">
        <title>Bifidobacterium novel species.</title>
        <authorList>
            <person name="Lugli G.A."/>
            <person name="Milani C."/>
            <person name="Duranti S."/>
            <person name="Mangifesta M."/>
        </authorList>
    </citation>
    <scope>NUCLEOTIDE SEQUENCE [LARGE SCALE GENOMIC DNA]</scope>
    <source>
        <strain evidence="5">Uis1B</strain>
    </source>
</reference>
<feature type="region of interest" description="Disordered" evidence="1">
    <location>
        <begin position="192"/>
        <end position="248"/>
    </location>
</feature>
<proteinExistence type="predicted"/>
<sequence>MRCPQCGQPLEPEDRFCQNCGHARPDESIDLLNLYGDTGLYGDSYESPELSKLVNSADSIKSMNADGNTGNADGQTQIINETTAKSGTASTAPQPTAGSQPATGSVPAAGSASQSDTQTETNTQTGTNTQAESVAPTESAAQTEPTAQTDDANPSSPMFNDIVNTAIFDPASMSKAGFNPILPNANVTEKFRATPQSQSQTSQAQDHAGANAGFDPGEGTRGNHTVSNTASPGGRLVASGNGESSSGLPIWNVAEIEPRGANKVTAADGGAAAARGNGTAAASRNGRFRLPLIAAIAALIVVALGVGAFMAFRGHGNDSNPADQLVTVPMIQAEQADDAVRQLKDAGFTVKIRTEHNNLDKGAYVGLFGVESGERLAKGSTVTIIESLGPEETSPSPTETPSQTPSATPSQTTSAEPQSAPAEPYSSGAQSSGAQSSAPSSGTNSGTTTNTTETNDPSVPPSSTFRTYTDAANGIRVSLPGNFRQVAVTDAATQGRYVGSGIEVTTWSKSNAQGLSTSSELGVRKAAAGVPVAYELVAGPSLYVSYEKNGYIYYEREVVSNGRIVGVQLKYPTSIRGTGDPLTATIPPTLKNLG</sequence>
<dbReference type="Proteomes" id="UP000235050">
    <property type="component" value="Unassembled WGS sequence"/>
</dbReference>
<feature type="domain" description="Putative zinc-ribbon" evidence="3">
    <location>
        <begin position="2"/>
        <end position="22"/>
    </location>
</feature>
<keyword evidence="4" id="KW-0723">Serine/threonine-protein kinase</keyword>
<evidence type="ECO:0000256" key="1">
    <source>
        <dbReference type="SAM" id="MobiDB-lite"/>
    </source>
</evidence>
<dbReference type="Gene3D" id="3.30.10.20">
    <property type="match status" value="1"/>
</dbReference>
<feature type="compositionally biased region" description="Low complexity" evidence="1">
    <location>
        <begin position="117"/>
        <end position="130"/>
    </location>
</feature>
<organism evidence="4 5">
    <name type="scientific">Bifidobacterium margollesii</name>
    <dbReference type="NCBI Taxonomy" id="2020964"/>
    <lineage>
        <taxon>Bacteria</taxon>
        <taxon>Bacillati</taxon>
        <taxon>Actinomycetota</taxon>
        <taxon>Actinomycetes</taxon>
        <taxon>Bifidobacteriales</taxon>
        <taxon>Bifidobacteriaceae</taxon>
        <taxon>Bifidobacterium</taxon>
    </lineage>
</organism>
<dbReference type="CDD" id="cd06577">
    <property type="entry name" value="PASTA_pknB"/>
    <property type="match status" value="1"/>
</dbReference>
<comment type="caution">
    <text evidence="4">The sequence shown here is derived from an EMBL/GenBank/DDBJ whole genome shotgun (WGS) entry which is preliminary data.</text>
</comment>
<dbReference type="GO" id="GO:0004674">
    <property type="term" value="F:protein serine/threonine kinase activity"/>
    <property type="evidence" value="ECO:0007669"/>
    <property type="project" value="UniProtKB-KW"/>
</dbReference>
<keyword evidence="4" id="KW-0418">Kinase</keyword>
<accession>A0A2N5JCD3</accession>
<name>A0A2N5JCD3_9BIFI</name>
<dbReference type="InterPro" id="IPR059113">
    <property type="entry name" value="Znf_ribbon"/>
</dbReference>
<dbReference type="RefSeq" id="WP_101615027.1">
    <property type="nucleotide sequence ID" value="NZ_NMWU01000005.1"/>
</dbReference>
<evidence type="ECO:0000259" key="3">
    <source>
        <dbReference type="Pfam" id="PF13248"/>
    </source>
</evidence>
<keyword evidence="5" id="KW-1185">Reference proteome</keyword>
<feature type="compositionally biased region" description="Low complexity" evidence="1">
    <location>
        <begin position="193"/>
        <end position="205"/>
    </location>
</feature>
<feature type="compositionally biased region" description="Polar residues" evidence="1">
    <location>
        <begin position="84"/>
        <end position="103"/>
    </location>
</feature>
<keyword evidence="2" id="KW-0472">Membrane</keyword>
<feature type="compositionally biased region" description="Low complexity" evidence="1">
    <location>
        <begin position="426"/>
        <end position="455"/>
    </location>
</feature>
<evidence type="ECO:0000256" key="2">
    <source>
        <dbReference type="SAM" id="Phobius"/>
    </source>
</evidence>